<evidence type="ECO:0000256" key="16">
    <source>
        <dbReference type="PROSITE-ProRule" id="PRU00560"/>
    </source>
</evidence>
<gene>
    <name evidence="15" type="primary">recB</name>
    <name evidence="20" type="ORF">SAMN02745117_00902</name>
</gene>
<dbReference type="AlphaFoldDB" id="A0A1M4WND6"/>
<evidence type="ECO:0000313" key="21">
    <source>
        <dbReference type="Proteomes" id="UP000184327"/>
    </source>
</evidence>
<feature type="binding site" evidence="15">
    <location>
        <position position="1159"/>
    </location>
    <ligand>
        <name>Mg(2+)</name>
        <dbReference type="ChEBI" id="CHEBI:18420"/>
    </ligand>
</feature>
<evidence type="ECO:0000256" key="13">
    <source>
        <dbReference type="ARBA" id="ARBA00034617"/>
    </source>
</evidence>
<evidence type="ECO:0000256" key="10">
    <source>
        <dbReference type="ARBA" id="ARBA00023125"/>
    </source>
</evidence>
<dbReference type="GO" id="GO:0016887">
    <property type="term" value="F:ATP hydrolysis activity"/>
    <property type="evidence" value="ECO:0007669"/>
    <property type="project" value="RHEA"/>
</dbReference>
<keyword evidence="6 15" id="KW-0347">Helicase</keyword>
<feature type="binding site" evidence="15">
    <location>
        <position position="1022"/>
    </location>
    <ligand>
        <name>Mg(2+)</name>
        <dbReference type="ChEBI" id="CHEBI:18420"/>
    </ligand>
</feature>
<keyword evidence="5 15" id="KW-0378">Hydrolase</keyword>
<comment type="domain">
    <text evidence="15">The N-terminal DNA-binding domain is a ssDNA-dependent ATPase and has ATP-dependent 3'-5' helicase function. This domain interacts with RecC.</text>
</comment>
<sequence>MPTTSALSSLTPASSQILEPATLPLFGSRLIEASAGTGKTWTIAALYVRLVLGHGGEHAPPCPLTPSDILVMTFTRAATLELSDRIRERLTQAARYFRGDGADDAFLDSLLNDYPEGTAREQAAWRLETAAQVMDEAAIYTIDAWCQRVLGEFAALTASLGEQTLAPSTAELLATAALDYWRQHVYPLQGTALETVLQRWPTALEWQRHSSAAVALADSVPPHPVAALPEWHIDQSLPEWLDALLPAMQQQLRTLADGWRERAARLKDWLDAQTDKDGTHQPHWDGRKLKPSSYTPWLDAIGAWADDPQAPLSLTAAAIHRLSEAGLQEARKAKAPPLSLPPEVAQLQTLWQQQEQLPDVPQLLQQHAAWHTRARFQHLKQQQGVFDFADALRRVEQALTGVHGATLRQRLALRYPVALVDEFQDTSAQQYRVFRHIYQPEANRADIALLIIGDPKQSIYRFRGADIHSYLQVRRQTQDRHYALGVNHRSTQHLVAAVNHVFAGAESRDGPGAFRYRPREGDNPLPFQPVAARGRAEYWGNADGELPALHIEAAWEAMRQPDAGELFAQQCAQQVVQWLNDPATGFYAHGNGHFTRLRPADMAVLVRNRNEAALVQQALRQRGLASVYLSDRESVFGSGVAHDMVAWMQAVAQPLDIRLARAALASPMLALPLAELERLADDEAALEEHLLLLQDLHGIWARHGILPMLRQSLHRLNLPARWLADDAQGERKLTNFLHLAELLQQAARTIEGEQALTRWLVQQIQAALQGQTGDADEQIVRLESDADLIKIVTIHKSKGLEYPVVLLPFACHHSRVARGSHPGEKSEDDHAGDSMSAPDTDEERLREDLRLFYVALTRARHALWLGFASLQKGRSKDCQTHHSAWGYLLAGQPEQSLDAPAWQTLLHGWANGCAGIRVATLASSFETHHYVPREQPRPLAAERHYGGAPDRAWAISSFSALTRPGASADRLATPMPWQTLPQRADDEPRDPTLPAPATAPQPTDAAVWHRLPGGPRMGNFIHDQLEWLGYDGFPLQLADHERERITQNASHAGWEHHAPALITWLDTLLQTPLWAVVACEDGGTAPAAITLGTLPASLAELEFWMPARQLDANRLDALCQQWVWPDEPRPPLPQRQTHGMLMGFADLVFEHAGRYWVLDYKTNVLGADASAYHPDALRHTVLRHRYDLQAMLYLLALHRLLRARLGTAYSPEQHLGGALYWFVRGLDAPGHGLLQLPGQTQWLEHADAWLNTANVRHDTDAATSATTVLPTFQP</sequence>
<dbReference type="CDD" id="cd22352">
    <property type="entry name" value="RecB_C-like"/>
    <property type="match status" value="1"/>
</dbReference>
<comment type="similarity">
    <text evidence="15">Belongs to the helicase family. UvrD subfamily.</text>
</comment>
<dbReference type="GO" id="GO:0005829">
    <property type="term" value="C:cytosol"/>
    <property type="evidence" value="ECO:0007669"/>
    <property type="project" value="TreeGrafter"/>
</dbReference>
<evidence type="ECO:0000313" key="20">
    <source>
        <dbReference type="EMBL" id="SHE82553.1"/>
    </source>
</evidence>
<dbReference type="GO" id="GO:0043138">
    <property type="term" value="F:3'-5' DNA helicase activity"/>
    <property type="evidence" value="ECO:0007669"/>
    <property type="project" value="UniProtKB-UniRule"/>
</dbReference>
<evidence type="ECO:0000256" key="17">
    <source>
        <dbReference type="SAM" id="MobiDB-lite"/>
    </source>
</evidence>
<evidence type="ECO:0000256" key="15">
    <source>
        <dbReference type="HAMAP-Rule" id="MF_01485"/>
    </source>
</evidence>
<dbReference type="Gene3D" id="3.90.320.10">
    <property type="match status" value="1"/>
</dbReference>
<dbReference type="GO" id="GO:0000287">
    <property type="term" value="F:magnesium ion binding"/>
    <property type="evidence" value="ECO:0007669"/>
    <property type="project" value="UniProtKB-UniRule"/>
</dbReference>
<dbReference type="Pfam" id="PF13361">
    <property type="entry name" value="UvrD_C"/>
    <property type="match status" value="1"/>
</dbReference>
<dbReference type="PROSITE" id="PS51217">
    <property type="entry name" value="UVRD_HELICASE_CTER"/>
    <property type="match status" value="1"/>
</dbReference>
<dbReference type="Pfam" id="PF00580">
    <property type="entry name" value="UvrD-helicase"/>
    <property type="match status" value="1"/>
</dbReference>
<comment type="subunit">
    <text evidence="15">Heterotrimer of RecB, RecC and RecD. All subunits contribute to DNA-binding. Interacts with RecA.</text>
</comment>
<dbReference type="InterPro" id="IPR004586">
    <property type="entry name" value="RecB"/>
</dbReference>
<feature type="region of interest" description="Nuclease activity, interacts with RecD and RecA" evidence="15">
    <location>
        <begin position="952"/>
        <end position="1274"/>
    </location>
</feature>
<keyword evidence="12 15" id="KW-0413">Isomerase</keyword>
<keyword evidence="1 15" id="KW-0540">Nuclease</keyword>
<dbReference type="SUPFAM" id="SSF52540">
    <property type="entry name" value="P-loop containing nucleoside triphosphate hydrolases"/>
    <property type="match status" value="1"/>
</dbReference>
<feature type="region of interest" description="DNA-binding and helicase activity, interacts with RecC" evidence="15">
    <location>
        <begin position="1"/>
        <end position="917"/>
    </location>
</feature>
<dbReference type="Pfam" id="PF12705">
    <property type="entry name" value="PDDEXK_1"/>
    <property type="match status" value="1"/>
</dbReference>
<comment type="catalytic activity">
    <reaction evidence="15">
        <text>Exonucleolytic cleavage (in the presence of ATP) in either 5'- to 3'- or 3'- to 5'-direction to yield 5'-phosphooligonucleotides.</text>
        <dbReference type="EC" id="3.1.11.5"/>
    </reaction>
</comment>
<dbReference type="GO" id="GO:0005524">
    <property type="term" value="F:ATP binding"/>
    <property type="evidence" value="ECO:0007669"/>
    <property type="project" value="UniProtKB-UniRule"/>
</dbReference>
<accession>A0A1M4WND6</accession>
<dbReference type="Gene3D" id="3.40.50.300">
    <property type="entry name" value="P-loop containing nucleotide triphosphate hydrolases"/>
    <property type="match status" value="2"/>
</dbReference>
<dbReference type="InterPro" id="IPR000212">
    <property type="entry name" value="DNA_helicase_UvrD/REP"/>
</dbReference>
<dbReference type="InterPro" id="IPR038726">
    <property type="entry name" value="PDDEXK_AddAB-type"/>
</dbReference>
<dbReference type="EC" id="3.1.11.5" evidence="15"/>
<evidence type="ECO:0000259" key="18">
    <source>
        <dbReference type="PROSITE" id="PS51198"/>
    </source>
</evidence>
<comment type="catalytic activity">
    <reaction evidence="14 15">
        <text>ATP + H2O = ADP + phosphate + H(+)</text>
        <dbReference type="Rhea" id="RHEA:13065"/>
        <dbReference type="ChEBI" id="CHEBI:15377"/>
        <dbReference type="ChEBI" id="CHEBI:15378"/>
        <dbReference type="ChEBI" id="CHEBI:30616"/>
        <dbReference type="ChEBI" id="CHEBI:43474"/>
        <dbReference type="ChEBI" id="CHEBI:456216"/>
        <dbReference type="EC" id="5.6.2.4"/>
    </reaction>
</comment>
<evidence type="ECO:0000256" key="3">
    <source>
        <dbReference type="ARBA" id="ARBA00022741"/>
    </source>
</evidence>
<keyword evidence="11 15" id="KW-0234">DNA repair</keyword>
<evidence type="ECO:0000256" key="11">
    <source>
        <dbReference type="ARBA" id="ARBA00023204"/>
    </source>
</evidence>
<organism evidence="20 21">
    <name type="scientific">Lampropedia hyalina DSM 16112</name>
    <dbReference type="NCBI Taxonomy" id="1122156"/>
    <lineage>
        <taxon>Bacteria</taxon>
        <taxon>Pseudomonadati</taxon>
        <taxon>Pseudomonadota</taxon>
        <taxon>Betaproteobacteria</taxon>
        <taxon>Burkholderiales</taxon>
        <taxon>Comamonadaceae</taxon>
        <taxon>Lampropedia</taxon>
    </lineage>
</organism>
<dbReference type="GO" id="GO:0003677">
    <property type="term" value="F:DNA binding"/>
    <property type="evidence" value="ECO:0007669"/>
    <property type="project" value="UniProtKB-UniRule"/>
</dbReference>
<feature type="domain" description="UvrD-like helicase ATP-binding" evidence="18">
    <location>
        <begin position="12"/>
        <end position="491"/>
    </location>
</feature>
<evidence type="ECO:0000256" key="2">
    <source>
        <dbReference type="ARBA" id="ARBA00022723"/>
    </source>
</evidence>
<dbReference type="GO" id="GO:0009338">
    <property type="term" value="C:exodeoxyribonuclease V complex"/>
    <property type="evidence" value="ECO:0007669"/>
    <property type="project" value="TreeGrafter"/>
</dbReference>
<evidence type="ECO:0000259" key="19">
    <source>
        <dbReference type="PROSITE" id="PS51217"/>
    </source>
</evidence>
<dbReference type="InterPro" id="IPR014016">
    <property type="entry name" value="UvrD-like_ATP-bd"/>
</dbReference>
<proteinExistence type="inferred from homology"/>
<dbReference type="PANTHER" id="PTHR11070:SF23">
    <property type="entry name" value="RECBCD ENZYME SUBUNIT RECB"/>
    <property type="match status" value="1"/>
</dbReference>
<feature type="domain" description="UvrD-like helicase C-terminal" evidence="19">
    <location>
        <begin position="516"/>
        <end position="799"/>
    </location>
</feature>
<dbReference type="InterPro" id="IPR011604">
    <property type="entry name" value="PDDEXK-like_dom_sf"/>
</dbReference>
<dbReference type="PANTHER" id="PTHR11070">
    <property type="entry name" value="UVRD / RECB / PCRA DNA HELICASE FAMILY MEMBER"/>
    <property type="match status" value="1"/>
</dbReference>
<dbReference type="GO" id="GO:0008854">
    <property type="term" value="F:exodeoxyribonuclease V activity"/>
    <property type="evidence" value="ECO:0007669"/>
    <property type="project" value="UniProtKB-EC"/>
</dbReference>
<evidence type="ECO:0000256" key="12">
    <source>
        <dbReference type="ARBA" id="ARBA00023235"/>
    </source>
</evidence>
<dbReference type="OrthoDB" id="5905204at2"/>
<dbReference type="HAMAP" id="MF_01485">
    <property type="entry name" value="RecB"/>
    <property type="match status" value="1"/>
</dbReference>
<keyword evidence="7 15" id="KW-0269">Exonuclease</keyword>
<dbReference type="InterPro" id="IPR011335">
    <property type="entry name" value="Restrct_endonuc-II-like"/>
</dbReference>
<evidence type="ECO:0000256" key="5">
    <source>
        <dbReference type="ARBA" id="ARBA00022801"/>
    </source>
</evidence>
<dbReference type="GO" id="GO:0000724">
    <property type="term" value="P:double-strand break repair via homologous recombination"/>
    <property type="evidence" value="ECO:0007669"/>
    <property type="project" value="UniProtKB-UniRule"/>
</dbReference>
<feature type="region of interest" description="Disordered" evidence="17">
    <location>
        <begin position="817"/>
        <end position="842"/>
    </location>
</feature>
<feature type="active site" description="For nuclease activity" evidence="15">
    <location>
        <position position="1159"/>
    </location>
</feature>
<feature type="binding site" evidence="16">
    <location>
        <begin position="33"/>
        <end position="40"/>
    </location>
    <ligand>
        <name>ATP</name>
        <dbReference type="ChEBI" id="CHEBI:30616"/>
    </ligand>
</feature>
<evidence type="ECO:0000256" key="14">
    <source>
        <dbReference type="ARBA" id="ARBA00048988"/>
    </source>
</evidence>
<keyword evidence="8 15" id="KW-0067">ATP-binding</keyword>
<comment type="function">
    <text evidence="15">A helicase/nuclease that prepares dsDNA breaks (DSB) for recombinational DNA repair. Binds to DSBs and unwinds DNA via a highly rapid and processive ATP-dependent bidirectional helicase activity. Unwinds dsDNA until it encounters a Chi (crossover hotspot instigator) sequence from the 3' direction. Cuts ssDNA a few nucleotides 3' to the Chi site. The properties and activities of the enzyme are changed at Chi. The Chi-altered holoenzyme produces a long 3'-ssDNA overhang and facilitates RecA-binding to the ssDNA for homologous DNA recombination and repair. Holoenzyme degrades any linearized DNA that is unable to undergo homologous recombination. In the holoenzyme this subunit contributes ATPase, 3'-5' helicase, exonuclease activity and loads RecA onto ssDNA.</text>
</comment>
<keyword evidence="10 15" id="KW-0238">DNA-binding</keyword>
<dbReference type="STRING" id="1122156.SAMN02745117_00902"/>
<dbReference type="EC" id="5.6.2.4" evidence="15"/>
<keyword evidence="21" id="KW-1185">Reference proteome</keyword>
<keyword evidence="2 15" id="KW-0479">Metal-binding</keyword>
<feature type="region of interest" description="Disordered" evidence="17">
    <location>
        <begin position="968"/>
        <end position="1003"/>
    </location>
</feature>
<feature type="compositionally biased region" description="Basic and acidic residues" evidence="17">
    <location>
        <begin position="821"/>
        <end position="832"/>
    </location>
</feature>
<dbReference type="InterPro" id="IPR014017">
    <property type="entry name" value="DNA_helicase_UvrD-like_C"/>
</dbReference>
<keyword evidence="9 15" id="KW-0460">Magnesium</keyword>
<evidence type="ECO:0000256" key="8">
    <source>
        <dbReference type="ARBA" id="ARBA00022840"/>
    </source>
</evidence>
<dbReference type="Proteomes" id="UP000184327">
    <property type="component" value="Unassembled WGS sequence"/>
</dbReference>
<keyword evidence="3 15" id="KW-0547">Nucleotide-binding</keyword>
<comment type="domain">
    <text evidence="15">The C-terminal domain has nuclease activity and interacts with RecD. It interacts with RecA, facilitating its loading onto ssDNA.</text>
</comment>
<evidence type="ECO:0000256" key="1">
    <source>
        <dbReference type="ARBA" id="ARBA00022722"/>
    </source>
</evidence>
<name>A0A1M4WND6_9BURK</name>
<comment type="miscellaneous">
    <text evidence="15">In the RecBCD complex, RecB has a slow 3'-5' helicase, an exonuclease activity and loads RecA onto ssDNA, RecD has a fast 5'-3' helicase activity, while RecC stimulates the ATPase and processivity of the RecB helicase and contributes to recognition of the Chi site.</text>
</comment>
<evidence type="ECO:0000256" key="7">
    <source>
        <dbReference type="ARBA" id="ARBA00022839"/>
    </source>
</evidence>
<dbReference type="PROSITE" id="PS51198">
    <property type="entry name" value="UVRD_HELICASE_ATP_BIND"/>
    <property type="match status" value="1"/>
</dbReference>
<comment type="catalytic activity">
    <reaction evidence="13 15">
        <text>Couples ATP hydrolysis with the unwinding of duplex DNA by translocating in the 3'-5' direction.</text>
        <dbReference type="EC" id="5.6.2.4"/>
    </reaction>
</comment>
<dbReference type="Gene3D" id="1.10.3170.10">
    <property type="entry name" value="Recbcd, chain B, domain 2"/>
    <property type="match status" value="1"/>
</dbReference>
<evidence type="ECO:0000256" key="9">
    <source>
        <dbReference type="ARBA" id="ARBA00022842"/>
    </source>
</evidence>
<dbReference type="EMBL" id="FQUZ01000007">
    <property type="protein sequence ID" value="SHE82553.1"/>
    <property type="molecule type" value="Genomic_DNA"/>
</dbReference>
<evidence type="ECO:0000256" key="6">
    <source>
        <dbReference type="ARBA" id="ARBA00022806"/>
    </source>
</evidence>
<feature type="binding site" evidence="15">
    <location>
        <position position="1146"/>
    </location>
    <ligand>
        <name>Mg(2+)</name>
        <dbReference type="ChEBI" id="CHEBI:18420"/>
    </ligand>
</feature>
<comment type="cofactor">
    <cofactor evidence="15">
        <name>Mg(2+)</name>
        <dbReference type="ChEBI" id="CHEBI:18420"/>
    </cofactor>
    <text evidence="15">Binds 1 Mg(2+) ion per subunit.</text>
</comment>
<protein>
    <recommendedName>
        <fullName evidence="15">RecBCD enzyme subunit RecB</fullName>
        <ecNumber evidence="15">3.1.11.5</ecNumber>
        <ecNumber evidence="15">5.6.2.4</ecNumber>
    </recommendedName>
    <alternativeName>
        <fullName evidence="15">DNA 3'-5' helicase subunit RecB</fullName>
    </alternativeName>
    <alternativeName>
        <fullName evidence="15">Exonuclease V subunit RecB</fullName>
        <shortName evidence="15">ExoV subunit RecB</shortName>
    </alternativeName>
    <alternativeName>
        <fullName evidence="15">Helicase/nuclease RecBCD subunit RecB</fullName>
    </alternativeName>
</protein>
<evidence type="ECO:0000256" key="4">
    <source>
        <dbReference type="ARBA" id="ARBA00022763"/>
    </source>
</evidence>
<dbReference type="RefSeq" id="WP_073355126.1">
    <property type="nucleotide sequence ID" value="NZ_FQUZ01000007.1"/>
</dbReference>
<keyword evidence="4 15" id="KW-0227">DNA damage</keyword>
<dbReference type="SUPFAM" id="SSF52980">
    <property type="entry name" value="Restriction endonuclease-like"/>
    <property type="match status" value="1"/>
</dbReference>
<reference evidence="20 21" key="1">
    <citation type="submission" date="2016-11" db="EMBL/GenBank/DDBJ databases">
        <authorList>
            <person name="Jaros S."/>
            <person name="Januszkiewicz K."/>
            <person name="Wedrychowicz H."/>
        </authorList>
    </citation>
    <scope>NUCLEOTIDE SEQUENCE [LARGE SCALE GENOMIC DNA]</scope>
    <source>
        <strain evidence="20 21">DSM 16112</strain>
    </source>
</reference>
<dbReference type="NCBIfam" id="TIGR00609">
    <property type="entry name" value="recB"/>
    <property type="match status" value="1"/>
</dbReference>
<dbReference type="Gene3D" id="1.10.486.10">
    <property type="entry name" value="PCRA, domain 4"/>
    <property type="match status" value="1"/>
</dbReference>
<dbReference type="InterPro" id="IPR027417">
    <property type="entry name" value="P-loop_NTPase"/>
</dbReference>